<dbReference type="AlphaFoldDB" id="A0A4R2KZ86"/>
<comment type="caution">
    <text evidence="2">The sequence shown here is derived from an EMBL/GenBank/DDBJ whole genome shotgun (WGS) entry which is preliminary data.</text>
</comment>
<keyword evidence="3" id="KW-1185">Reference proteome</keyword>
<dbReference type="EMBL" id="SLWV01000002">
    <property type="protein sequence ID" value="TCO79424.1"/>
    <property type="molecule type" value="Genomic_DNA"/>
</dbReference>
<proteinExistence type="predicted"/>
<evidence type="ECO:0000313" key="3">
    <source>
        <dbReference type="Proteomes" id="UP000294919"/>
    </source>
</evidence>
<gene>
    <name evidence="2" type="ORF">EV214_102143</name>
</gene>
<name>A0A4R2KZ86_9FIRM</name>
<dbReference type="Proteomes" id="UP000294919">
    <property type="component" value="Unassembled WGS sequence"/>
</dbReference>
<protein>
    <submittedName>
        <fullName evidence="2">Uncharacterized protein</fullName>
    </submittedName>
</protein>
<sequence length="199" mass="23168">MKNKGGRPKSNCDEELLQILEQYIKKHNNEKINLSRLAKETGIPRHRWDYSKKVKEIISKINNPIITVSEVCEELKTLPSVESLREQSSSNPKKVLEVYGACMRIINNLIDKAKGSYEFEKKISMLEKQMKDLKHENKLLQEQLKNQEKAMLELCIDSTSLKKRKDKNLKNNIISIDTKNVKKTVAITDEDIKNEFPWL</sequence>
<feature type="coiled-coil region" evidence="1">
    <location>
        <begin position="116"/>
        <end position="157"/>
    </location>
</feature>
<accession>A0A4R2KZ86</accession>
<reference evidence="2 3" key="1">
    <citation type="submission" date="2019-03" db="EMBL/GenBank/DDBJ databases">
        <title>Genomic Encyclopedia of Type Strains, Phase IV (KMG-IV): sequencing the most valuable type-strain genomes for metagenomic binning, comparative biology and taxonomic classification.</title>
        <authorList>
            <person name="Goeker M."/>
        </authorList>
    </citation>
    <scope>NUCLEOTIDE SEQUENCE [LARGE SCALE GENOMIC DNA]</scope>
    <source>
        <strain evidence="2 3">DSM 102940</strain>
    </source>
</reference>
<dbReference type="OrthoDB" id="2869075at2"/>
<keyword evidence="1" id="KW-0175">Coiled coil</keyword>
<evidence type="ECO:0000313" key="2">
    <source>
        <dbReference type="EMBL" id="TCO79424.1"/>
    </source>
</evidence>
<evidence type="ECO:0000256" key="1">
    <source>
        <dbReference type="SAM" id="Coils"/>
    </source>
</evidence>
<dbReference type="RefSeq" id="WP_132242298.1">
    <property type="nucleotide sequence ID" value="NZ_SLWV01000002.1"/>
</dbReference>
<organism evidence="2 3">
    <name type="scientific">Marinisporobacter balticus</name>
    <dbReference type="NCBI Taxonomy" id="2018667"/>
    <lineage>
        <taxon>Bacteria</taxon>
        <taxon>Bacillati</taxon>
        <taxon>Bacillota</taxon>
        <taxon>Clostridia</taxon>
        <taxon>Peptostreptococcales</taxon>
        <taxon>Thermotaleaceae</taxon>
        <taxon>Marinisporobacter</taxon>
    </lineage>
</organism>